<feature type="compositionally biased region" description="Basic and acidic residues" evidence="1">
    <location>
        <begin position="285"/>
        <end position="307"/>
    </location>
</feature>
<proteinExistence type="predicted"/>
<feature type="compositionally biased region" description="Low complexity" evidence="1">
    <location>
        <begin position="139"/>
        <end position="148"/>
    </location>
</feature>
<protein>
    <recommendedName>
        <fullName evidence="2">DUF4211 domain-containing protein</fullName>
    </recommendedName>
</protein>
<evidence type="ECO:0000313" key="4">
    <source>
        <dbReference type="EMBL" id="KAF7183145.1"/>
    </source>
</evidence>
<feature type="region of interest" description="Disordered" evidence="1">
    <location>
        <begin position="1"/>
        <end position="228"/>
    </location>
</feature>
<comment type="caution">
    <text evidence="3">The sequence shown here is derived from an EMBL/GenBank/DDBJ whole genome shotgun (WGS) entry which is preliminary data.</text>
</comment>
<dbReference type="PANTHER" id="PTHR14689">
    <property type="entry name" value="PHORBOL-ESTER_DAG-TYPE DOMAIN-CONTAINING PROTEIN"/>
    <property type="match status" value="1"/>
</dbReference>
<keyword evidence="5" id="KW-1185">Reference proteome</keyword>
<dbReference type="Proteomes" id="UP000654922">
    <property type="component" value="Unassembled WGS sequence"/>
</dbReference>
<feature type="region of interest" description="Disordered" evidence="1">
    <location>
        <begin position="488"/>
        <end position="513"/>
    </location>
</feature>
<feature type="compositionally biased region" description="Acidic residues" evidence="1">
    <location>
        <begin position="489"/>
        <end position="503"/>
    </location>
</feature>
<gene>
    <name evidence="3" type="ORF">CNMCM5623_002791</name>
    <name evidence="4" type="ORF">CNMCM7691_002980</name>
</gene>
<organism evidence="3 6">
    <name type="scientific">Aspergillus felis</name>
    <dbReference type="NCBI Taxonomy" id="1287682"/>
    <lineage>
        <taxon>Eukaryota</taxon>
        <taxon>Fungi</taxon>
        <taxon>Dikarya</taxon>
        <taxon>Ascomycota</taxon>
        <taxon>Pezizomycotina</taxon>
        <taxon>Eurotiomycetes</taxon>
        <taxon>Eurotiomycetidae</taxon>
        <taxon>Eurotiales</taxon>
        <taxon>Aspergillaceae</taxon>
        <taxon>Aspergillus</taxon>
        <taxon>Aspergillus subgen. Fumigati</taxon>
    </lineage>
</organism>
<sequence length="610" mass="70266">MPRNNGKAKQTRLSFAPLSSSPPGTDRSTRSQKDRLATLRYAHPSLPSLRRDPLERGKHLTRREESSTPPKKGLSEGTPSSEPEQTPQRPGEDQLPTRSPRSPVKDAIAVDESSDSTLEIQRSARKYMRLRSGKRKRSPSLPKPSKTSPNERPILVSDQSDEDMVIQPRRRLRRGTADVKPIVVEEDSEGSDEPIRSSPIKRRKRNISSDHPRTPRRQSEQEKLDLEEDLEVLQDSGRILDERYDVWEELLANFSVRVVVKNTRTRGRLANSARAQRQRHLEALRRRRAGGKEAELEQDSDAEHSDEADSDDESESEAGSQIRQPQFRRQEESDVEPSIADNEDLDQYEDDFVLEDDNAELGVPSTLEDLPFEFSRHAYKQLKEYFQDAVEWMVNNKINPAFPRSDPLYEVAFIKLEDEVKGRTGSQLVSSVWNVKFRRALLARPHVEITLYPITDNHPCDACNRSKHPASFDMKLYGKAYSLETLEPLSDDDSDEDDEEEGPERDRDGYSLPDEDTRFYLGRHCKNKASLAHTLTHWRFHLNEWVVDYLERMGYLEDDNVLERSHWSHKQRARYASEVMGSMVDSGEVKKLWRDFHITLKSARETTTLS</sequence>
<evidence type="ECO:0000313" key="5">
    <source>
        <dbReference type="Proteomes" id="UP000641853"/>
    </source>
</evidence>
<evidence type="ECO:0000259" key="2">
    <source>
        <dbReference type="Pfam" id="PF13926"/>
    </source>
</evidence>
<feature type="compositionally biased region" description="Polar residues" evidence="1">
    <location>
        <begin position="77"/>
        <end position="88"/>
    </location>
</feature>
<feature type="domain" description="DUF4211" evidence="2">
    <location>
        <begin position="351"/>
        <end position="486"/>
    </location>
</feature>
<feature type="region of interest" description="Disordered" evidence="1">
    <location>
        <begin position="285"/>
        <end position="342"/>
    </location>
</feature>
<name>A0A8H6UX43_9EURO</name>
<feature type="compositionally biased region" description="Basic and acidic residues" evidence="1">
    <location>
        <begin position="207"/>
        <end position="224"/>
    </location>
</feature>
<dbReference type="PANTHER" id="PTHR14689:SF0">
    <property type="entry name" value="COILED-COIL DOMAIN-CONTAINING PROTEIN 82"/>
    <property type="match status" value="1"/>
</dbReference>
<dbReference type="EMBL" id="JACBAG010001742">
    <property type="protein sequence ID" value="KAF7183145.1"/>
    <property type="molecule type" value="Genomic_DNA"/>
</dbReference>
<evidence type="ECO:0000313" key="3">
    <source>
        <dbReference type="EMBL" id="KAF7170368.1"/>
    </source>
</evidence>
<evidence type="ECO:0000256" key="1">
    <source>
        <dbReference type="SAM" id="MobiDB-lite"/>
    </source>
</evidence>
<evidence type="ECO:0000313" key="6">
    <source>
        <dbReference type="Proteomes" id="UP000654922"/>
    </source>
</evidence>
<dbReference type="GO" id="GO:0005634">
    <property type="term" value="C:nucleus"/>
    <property type="evidence" value="ECO:0007669"/>
    <property type="project" value="TreeGrafter"/>
</dbReference>
<dbReference type="Pfam" id="PF13926">
    <property type="entry name" value="DUF4211"/>
    <property type="match status" value="1"/>
</dbReference>
<accession>A0A8H6UX43</accession>
<feature type="compositionally biased region" description="Polar residues" evidence="1">
    <location>
        <begin position="7"/>
        <end position="23"/>
    </location>
</feature>
<dbReference type="AlphaFoldDB" id="A0A8H6UX43"/>
<reference evidence="3" key="1">
    <citation type="submission" date="2020-06" db="EMBL/GenBank/DDBJ databases">
        <title>Draft genome sequences of strains closely related to Aspergillus parafelis and Aspergillus hiratsukae.</title>
        <authorList>
            <person name="Dos Santos R.A.C."/>
            <person name="Rivero-Menendez O."/>
            <person name="Steenwyk J.L."/>
            <person name="Mead M.E."/>
            <person name="Goldman G.H."/>
            <person name="Alastruey-Izquierdo A."/>
            <person name="Rokas A."/>
        </authorList>
    </citation>
    <scope>NUCLEOTIDE SEQUENCE</scope>
    <source>
        <strain evidence="3">CNM-CM5623</strain>
        <strain evidence="4">CNM-CM7691</strain>
    </source>
</reference>
<dbReference type="InterPro" id="IPR025451">
    <property type="entry name" value="DUF4211"/>
</dbReference>
<feature type="compositionally biased region" description="Basic and acidic residues" evidence="1">
    <location>
        <begin position="49"/>
        <end position="66"/>
    </location>
</feature>
<feature type="compositionally biased region" description="Basic and acidic residues" evidence="1">
    <location>
        <begin position="27"/>
        <end position="37"/>
    </location>
</feature>
<dbReference type="Proteomes" id="UP000641853">
    <property type="component" value="Unassembled WGS sequence"/>
</dbReference>
<dbReference type="OrthoDB" id="21499at2759"/>
<feature type="compositionally biased region" description="Basic residues" evidence="1">
    <location>
        <begin position="123"/>
        <end position="138"/>
    </location>
</feature>
<dbReference type="EMBL" id="JACBAE010001217">
    <property type="protein sequence ID" value="KAF7170368.1"/>
    <property type="molecule type" value="Genomic_DNA"/>
</dbReference>